<dbReference type="PANTHER" id="PTHR11845">
    <property type="entry name" value="5'-DEOXYNUCLEOTIDASE HDDC2"/>
    <property type="match status" value="1"/>
</dbReference>
<dbReference type="GO" id="GO:0005737">
    <property type="term" value="C:cytoplasm"/>
    <property type="evidence" value="ECO:0007669"/>
    <property type="project" value="TreeGrafter"/>
</dbReference>
<evidence type="ECO:0000313" key="2">
    <source>
        <dbReference type="EMBL" id="KAG6759698.1"/>
    </source>
</evidence>
<dbReference type="Proteomes" id="UP000886885">
    <property type="component" value="Chromosome 10A"/>
</dbReference>
<comment type="caution">
    <text evidence="2">The sequence shown here is derived from an EMBL/GenBank/DDBJ whole genome shotgun (WGS) entry which is preliminary data.</text>
</comment>
<evidence type="ECO:0000259" key="1">
    <source>
        <dbReference type="Pfam" id="PF13023"/>
    </source>
</evidence>
<dbReference type="GO" id="GO:0002953">
    <property type="term" value="F:5'-deoxynucleotidase activity"/>
    <property type="evidence" value="ECO:0007669"/>
    <property type="project" value="InterPro"/>
</dbReference>
<name>A0A8X7YUE7_POPTO</name>
<organism evidence="2 3">
    <name type="scientific">Populus tomentosa</name>
    <name type="common">Chinese white poplar</name>
    <dbReference type="NCBI Taxonomy" id="118781"/>
    <lineage>
        <taxon>Eukaryota</taxon>
        <taxon>Viridiplantae</taxon>
        <taxon>Streptophyta</taxon>
        <taxon>Embryophyta</taxon>
        <taxon>Tracheophyta</taxon>
        <taxon>Spermatophyta</taxon>
        <taxon>Magnoliopsida</taxon>
        <taxon>eudicotyledons</taxon>
        <taxon>Gunneridae</taxon>
        <taxon>Pentapetalae</taxon>
        <taxon>rosids</taxon>
        <taxon>fabids</taxon>
        <taxon>Malpighiales</taxon>
        <taxon>Salicaceae</taxon>
        <taxon>Saliceae</taxon>
        <taxon>Populus</taxon>
    </lineage>
</organism>
<evidence type="ECO:0000313" key="3">
    <source>
        <dbReference type="Proteomes" id="UP000886885"/>
    </source>
</evidence>
<dbReference type="AlphaFoldDB" id="A0A8X7YUE7"/>
<keyword evidence="3" id="KW-1185">Reference proteome</keyword>
<dbReference type="InterPro" id="IPR039356">
    <property type="entry name" value="YfbR/HDDC2"/>
</dbReference>
<accession>A0A8X7YUE7</accession>
<dbReference type="EMBL" id="JAAWWB010000019">
    <property type="protein sequence ID" value="KAG6759698.1"/>
    <property type="molecule type" value="Genomic_DNA"/>
</dbReference>
<reference evidence="2" key="1">
    <citation type="journal article" date="2020" name="bioRxiv">
        <title>Hybrid origin of Populus tomentosa Carr. identified through genome sequencing and phylogenomic analysis.</title>
        <authorList>
            <person name="An X."/>
            <person name="Gao K."/>
            <person name="Chen Z."/>
            <person name="Li J."/>
            <person name="Yang X."/>
            <person name="Yang X."/>
            <person name="Zhou J."/>
            <person name="Guo T."/>
            <person name="Zhao T."/>
            <person name="Huang S."/>
            <person name="Miao D."/>
            <person name="Khan W.U."/>
            <person name="Rao P."/>
            <person name="Ye M."/>
            <person name="Lei B."/>
            <person name="Liao W."/>
            <person name="Wang J."/>
            <person name="Ji L."/>
            <person name="Li Y."/>
            <person name="Guo B."/>
            <person name="Mustafa N.S."/>
            <person name="Li S."/>
            <person name="Yun Q."/>
            <person name="Keller S.R."/>
            <person name="Mao J."/>
            <person name="Zhang R."/>
            <person name="Strauss S.H."/>
        </authorList>
    </citation>
    <scope>NUCLEOTIDE SEQUENCE</scope>
    <source>
        <strain evidence="2">GM15</strain>
        <tissue evidence="2">Leaf</tissue>
    </source>
</reference>
<sequence>MRSVEESESITGNSSASPAIDFPTLCHRLKKCLISLSQITKQKGWIDHGIKGPESIADHMYSMSLMALIADDRFSSLSMVPNASYQLIFLQLQCAVKVIETQDSIQIKCVCHACHISSSTLELLTTSLLEKLQEAFSDGCVND</sequence>
<dbReference type="PANTHER" id="PTHR11845:SF17">
    <property type="entry name" value="5'-DEOXYNUCLEOTIDASE"/>
    <property type="match status" value="1"/>
</dbReference>
<proteinExistence type="predicted"/>
<dbReference type="Pfam" id="PF13023">
    <property type="entry name" value="HD_3"/>
    <property type="match status" value="1"/>
</dbReference>
<dbReference type="InterPro" id="IPR006674">
    <property type="entry name" value="HD_domain"/>
</dbReference>
<feature type="domain" description="HD" evidence="1">
    <location>
        <begin position="40"/>
        <end position="74"/>
    </location>
</feature>
<gene>
    <name evidence="2" type="ORF">POTOM_036183</name>
</gene>
<dbReference type="OrthoDB" id="10254258at2759"/>
<protein>
    <recommendedName>
        <fullName evidence="1">HD domain-containing protein</fullName>
    </recommendedName>
</protein>